<dbReference type="RefSeq" id="WP_182704321.1">
    <property type="nucleotide sequence ID" value="NZ_JACJII010000001.1"/>
</dbReference>
<dbReference type="EMBL" id="JACJII010000001">
    <property type="protein sequence ID" value="MBA9002212.1"/>
    <property type="molecule type" value="Genomic_DNA"/>
</dbReference>
<organism evidence="2 3">
    <name type="scientific">Thermomonospora cellulosilytica</name>
    <dbReference type="NCBI Taxonomy" id="1411118"/>
    <lineage>
        <taxon>Bacteria</taxon>
        <taxon>Bacillati</taxon>
        <taxon>Actinomycetota</taxon>
        <taxon>Actinomycetes</taxon>
        <taxon>Streptosporangiales</taxon>
        <taxon>Thermomonosporaceae</taxon>
        <taxon>Thermomonospora</taxon>
    </lineage>
</organism>
<dbReference type="Proteomes" id="UP000539313">
    <property type="component" value="Unassembled WGS sequence"/>
</dbReference>
<protein>
    <submittedName>
        <fullName evidence="2">Uncharacterized protein</fullName>
    </submittedName>
</protein>
<dbReference type="AlphaFoldDB" id="A0A7W3MUS6"/>
<feature type="transmembrane region" description="Helical" evidence="1">
    <location>
        <begin position="102"/>
        <end position="120"/>
    </location>
</feature>
<gene>
    <name evidence="2" type="ORF">HNR21_001094</name>
</gene>
<keyword evidence="1" id="KW-0812">Transmembrane</keyword>
<evidence type="ECO:0000256" key="1">
    <source>
        <dbReference type="SAM" id="Phobius"/>
    </source>
</evidence>
<proteinExistence type="predicted"/>
<sequence>MSSLISVRRKPEVQIDTSRIRQAQETARQSAITAAERVGPMAVRSREYAAERVLQARGWSAPRLERAAGYIEQDLAPRVSAWLNDTAHRIEPPKAAGRSRNAGLIALAAIAALGVAGAAMTRRNAFQATHEQYPETSSAEEGTPAH</sequence>
<comment type="caution">
    <text evidence="2">The sequence shown here is derived from an EMBL/GenBank/DDBJ whole genome shotgun (WGS) entry which is preliminary data.</text>
</comment>
<evidence type="ECO:0000313" key="2">
    <source>
        <dbReference type="EMBL" id="MBA9002212.1"/>
    </source>
</evidence>
<keyword evidence="1" id="KW-1133">Transmembrane helix</keyword>
<keyword evidence="1" id="KW-0472">Membrane</keyword>
<evidence type="ECO:0000313" key="3">
    <source>
        <dbReference type="Proteomes" id="UP000539313"/>
    </source>
</evidence>
<reference evidence="2 3" key="1">
    <citation type="submission" date="2020-08" db="EMBL/GenBank/DDBJ databases">
        <title>Sequencing the genomes of 1000 actinobacteria strains.</title>
        <authorList>
            <person name="Klenk H.-P."/>
        </authorList>
    </citation>
    <scope>NUCLEOTIDE SEQUENCE [LARGE SCALE GENOMIC DNA]</scope>
    <source>
        <strain evidence="2 3">DSM 45823</strain>
    </source>
</reference>
<accession>A0A7W3MUS6</accession>
<keyword evidence="3" id="KW-1185">Reference proteome</keyword>
<name>A0A7W3MUS6_9ACTN</name>